<accession>A0A377HQR2</accession>
<dbReference type="Proteomes" id="UP000254512">
    <property type="component" value="Unassembled WGS sequence"/>
</dbReference>
<organism evidence="3 4">
    <name type="scientific">Grimontia hollisae</name>
    <name type="common">Vibrio hollisae</name>
    <dbReference type="NCBI Taxonomy" id="673"/>
    <lineage>
        <taxon>Bacteria</taxon>
        <taxon>Pseudomonadati</taxon>
        <taxon>Pseudomonadota</taxon>
        <taxon>Gammaproteobacteria</taxon>
        <taxon>Vibrionales</taxon>
        <taxon>Vibrionaceae</taxon>
        <taxon>Grimontia</taxon>
    </lineage>
</organism>
<evidence type="ECO:0000256" key="1">
    <source>
        <dbReference type="ARBA" id="ARBA00007689"/>
    </source>
</evidence>
<gene>
    <name evidence="3" type="ORF">NCTC11645_02487</name>
</gene>
<dbReference type="SUPFAM" id="SSF54909">
    <property type="entry name" value="Dimeric alpha+beta barrel"/>
    <property type="match status" value="1"/>
</dbReference>
<dbReference type="InterPro" id="IPR005545">
    <property type="entry name" value="YCII"/>
</dbReference>
<dbReference type="STRING" id="673.AL542_14020"/>
<feature type="domain" description="YCII-related" evidence="2">
    <location>
        <begin position="16"/>
        <end position="103"/>
    </location>
</feature>
<dbReference type="Pfam" id="PF03795">
    <property type="entry name" value="YCII"/>
    <property type="match status" value="1"/>
</dbReference>
<reference evidence="3 4" key="1">
    <citation type="submission" date="2018-06" db="EMBL/GenBank/DDBJ databases">
        <authorList>
            <consortium name="Pathogen Informatics"/>
            <person name="Doyle S."/>
        </authorList>
    </citation>
    <scope>NUCLEOTIDE SEQUENCE [LARGE SCALE GENOMIC DNA]</scope>
    <source>
        <strain evidence="3 4">NCTC11645</strain>
    </source>
</reference>
<evidence type="ECO:0000313" key="4">
    <source>
        <dbReference type="Proteomes" id="UP000254512"/>
    </source>
</evidence>
<dbReference type="Gene3D" id="3.30.70.1060">
    <property type="entry name" value="Dimeric alpha+beta barrel"/>
    <property type="match status" value="1"/>
</dbReference>
<evidence type="ECO:0000313" key="3">
    <source>
        <dbReference type="EMBL" id="STO58072.1"/>
    </source>
</evidence>
<sequence length="105" mass="11069">MPKFMMTYLGGNPPATPEEGQKHFADYQAWLKALGDKAISPANPLKGTVCVAPDGSVTEGGKTSMSGFTIIEANSLDEALNAAKTCPFLTIGGTLEVSELVEMNF</sequence>
<dbReference type="EMBL" id="UGHD01000002">
    <property type="protein sequence ID" value="STO58072.1"/>
    <property type="molecule type" value="Genomic_DNA"/>
</dbReference>
<dbReference type="KEGG" id="gho:AL542_14020"/>
<protein>
    <submittedName>
        <fullName evidence="3">Uncharacterized protein conserved in bacteria</fullName>
    </submittedName>
</protein>
<comment type="similarity">
    <text evidence="1">Belongs to the YciI family.</text>
</comment>
<dbReference type="InterPro" id="IPR011008">
    <property type="entry name" value="Dimeric_a/b-barrel"/>
</dbReference>
<evidence type="ECO:0000259" key="2">
    <source>
        <dbReference type="Pfam" id="PF03795"/>
    </source>
</evidence>
<dbReference type="RefSeq" id="WP_005503476.1">
    <property type="nucleotide sequence ID" value="NZ_CABMOB010000001.1"/>
</dbReference>
<dbReference type="GeneID" id="58897051"/>
<name>A0A377HQR2_GRIHO</name>
<dbReference type="AlphaFoldDB" id="A0A377HQR2"/>
<proteinExistence type="inferred from homology"/>